<keyword evidence="6 7" id="KW-0472">Membrane</keyword>
<dbReference type="PANTHER" id="PTHR33452">
    <property type="entry name" value="OXIDOREDUCTASE CATD-RELATED"/>
    <property type="match status" value="1"/>
</dbReference>
<feature type="transmembrane region" description="Helical" evidence="7">
    <location>
        <begin position="12"/>
        <end position="33"/>
    </location>
</feature>
<dbReference type="Pfam" id="PF07681">
    <property type="entry name" value="DoxX"/>
    <property type="match status" value="1"/>
</dbReference>
<keyword evidence="5 7" id="KW-1133">Transmembrane helix</keyword>
<reference evidence="8 9" key="2">
    <citation type="submission" date="2019-01" db="EMBL/GenBank/DDBJ databases">
        <authorList>
            <person name="Li Y."/>
        </authorList>
    </citation>
    <scope>NUCLEOTIDE SEQUENCE [LARGE SCALE GENOMIC DNA]</scope>
    <source>
        <strain evidence="8 9">2D-5</strain>
    </source>
</reference>
<protein>
    <submittedName>
        <fullName evidence="8">DoxX family protein</fullName>
    </submittedName>
</protein>
<name>A0A443IJ90_9RHOB</name>
<accession>A0A443IJ90</accession>
<comment type="subcellular location">
    <subcellularLocation>
        <location evidence="1">Cell membrane</location>
        <topology evidence="1">Multi-pass membrane protein</topology>
    </subcellularLocation>
</comment>
<comment type="similarity">
    <text evidence="2">Belongs to the DoxX family.</text>
</comment>
<dbReference type="InterPro" id="IPR032808">
    <property type="entry name" value="DoxX"/>
</dbReference>
<comment type="caution">
    <text evidence="8">The sequence shown here is derived from an EMBL/GenBank/DDBJ whole genome shotgun (WGS) entry which is preliminary data.</text>
</comment>
<dbReference type="AlphaFoldDB" id="A0A443IJ90"/>
<sequence>MIDTKYAPYAALILRVLTGVLFIIHGLTKVFVFTPAGTAGYFQSLGLPGFLGYVAIVLELVGGVALILGVYSRIFAVIFGVHLLGAALFGHAQNGFSFAAPNGGGWEYPVMWAVVMFALALLGDGAKALRPTTRI</sequence>
<dbReference type="GO" id="GO:0005886">
    <property type="term" value="C:plasma membrane"/>
    <property type="evidence" value="ECO:0007669"/>
    <property type="project" value="UniProtKB-SubCell"/>
</dbReference>
<reference evidence="8 9" key="1">
    <citation type="submission" date="2019-01" db="EMBL/GenBank/DDBJ databases">
        <title>Sinorhodobacter populi sp. nov. isolated from the symptomatic bark tissue of Populus euramericana canker.</title>
        <authorList>
            <person name="Xu G."/>
        </authorList>
    </citation>
    <scope>NUCLEOTIDE SEQUENCE [LARGE SCALE GENOMIC DNA]</scope>
    <source>
        <strain evidence="8 9">2D-5</strain>
    </source>
</reference>
<evidence type="ECO:0000256" key="6">
    <source>
        <dbReference type="ARBA" id="ARBA00023136"/>
    </source>
</evidence>
<gene>
    <name evidence="8" type="ORF">D2T33_21225</name>
</gene>
<evidence type="ECO:0000256" key="5">
    <source>
        <dbReference type="ARBA" id="ARBA00022989"/>
    </source>
</evidence>
<dbReference type="RefSeq" id="WP_128271101.1">
    <property type="nucleotide sequence ID" value="NZ_SAUW01000057.1"/>
</dbReference>
<evidence type="ECO:0000256" key="3">
    <source>
        <dbReference type="ARBA" id="ARBA00022475"/>
    </source>
</evidence>
<keyword evidence="4 7" id="KW-0812">Transmembrane</keyword>
<evidence type="ECO:0000256" key="1">
    <source>
        <dbReference type="ARBA" id="ARBA00004651"/>
    </source>
</evidence>
<evidence type="ECO:0000256" key="7">
    <source>
        <dbReference type="SAM" id="Phobius"/>
    </source>
</evidence>
<organism evidence="8 9">
    <name type="scientific">Paenirhodobacter populi</name>
    <dbReference type="NCBI Taxonomy" id="2306993"/>
    <lineage>
        <taxon>Bacteria</taxon>
        <taxon>Pseudomonadati</taxon>
        <taxon>Pseudomonadota</taxon>
        <taxon>Alphaproteobacteria</taxon>
        <taxon>Rhodobacterales</taxon>
        <taxon>Rhodobacter group</taxon>
        <taxon>Paenirhodobacter</taxon>
    </lineage>
</organism>
<proteinExistence type="inferred from homology"/>
<evidence type="ECO:0000313" key="9">
    <source>
        <dbReference type="Proteomes" id="UP000285710"/>
    </source>
</evidence>
<feature type="transmembrane region" description="Helical" evidence="7">
    <location>
        <begin position="74"/>
        <end position="90"/>
    </location>
</feature>
<evidence type="ECO:0000256" key="4">
    <source>
        <dbReference type="ARBA" id="ARBA00022692"/>
    </source>
</evidence>
<evidence type="ECO:0000313" key="8">
    <source>
        <dbReference type="EMBL" id="RWR04297.1"/>
    </source>
</evidence>
<feature type="transmembrane region" description="Helical" evidence="7">
    <location>
        <begin position="45"/>
        <end position="67"/>
    </location>
</feature>
<keyword evidence="9" id="KW-1185">Reference proteome</keyword>
<dbReference type="EMBL" id="SAUW01000057">
    <property type="protein sequence ID" value="RWR04297.1"/>
    <property type="molecule type" value="Genomic_DNA"/>
</dbReference>
<dbReference type="Proteomes" id="UP000285710">
    <property type="component" value="Unassembled WGS sequence"/>
</dbReference>
<dbReference type="InterPro" id="IPR051907">
    <property type="entry name" value="DoxX-like_oxidoreductase"/>
</dbReference>
<evidence type="ECO:0000256" key="2">
    <source>
        <dbReference type="ARBA" id="ARBA00006679"/>
    </source>
</evidence>
<dbReference type="PANTHER" id="PTHR33452:SF1">
    <property type="entry name" value="INNER MEMBRANE PROTEIN YPHA-RELATED"/>
    <property type="match status" value="1"/>
</dbReference>
<keyword evidence="3" id="KW-1003">Cell membrane</keyword>
<feature type="transmembrane region" description="Helical" evidence="7">
    <location>
        <begin position="110"/>
        <end position="129"/>
    </location>
</feature>